<feature type="transmembrane region" description="Helical" evidence="1">
    <location>
        <begin position="49"/>
        <end position="70"/>
    </location>
</feature>
<comment type="caution">
    <text evidence="3">The sequence shown here is derived from an EMBL/GenBank/DDBJ whole genome shotgun (WGS) entry which is preliminary data.</text>
</comment>
<feature type="transmembrane region" description="Helical" evidence="1">
    <location>
        <begin position="91"/>
        <end position="120"/>
    </location>
</feature>
<dbReference type="InterPro" id="IPR036259">
    <property type="entry name" value="MFS_trans_sf"/>
</dbReference>
<feature type="transmembrane region" description="Helical" evidence="1">
    <location>
        <begin position="248"/>
        <end position="277"/>
    </location>
</feature>
<keyword evidence="1" id="KW-0812">Transmembrane</keyword>
<dbReference type="InterPro" id="IPR052710">
    <property type="entry name" value="CAAX_protease"/>
</dbReference>
<feature type="transmembrane region" description="Helical" evidence="1">
    <location>
        <begin position="214"/>
        <end position="236"/>
    </location>
</feature>
<feature type="transmembrane region" description="Helical" evidence="1">
    <location>
        <begin position="167"/>
        <end position="184"/>
    </location>
</feature>
<dbReference type="Pfam" id="PF02517">
    <property type="entry name" value="Rce1-like"/>
    <property type="match status" value="1"/>
</dbReference>
<feature type="transmembrane region" description="Helical" evidence="1">
    <location>
        <begin position="298"/>
        <end position="317"/>
    </location>
</feature>
<protein>
    <submittedName>
        <fullName evidence="3">CPBP family intramembrane metalloprotease</fullName>
    </submittedName>
</protein>
<accession>A0A9D2AXA4</accession>
<reference evidence="3" key="1">
    <citation type="journal article" date="2021" name="PeerJ">
        <title>Extensive microbial diversity within the chicken gut microbiome revealed by metagenomics and culture.</title>
        <authorList>
            <person name="Gilroy R."/>
            <person name="Ravi A."/>
            <person name="Getino M."/>
            <person name="Pursley I."/>
            <person name="Horton D.L."/>
            <person name="Alikhan N.F."/>
            <person name="Baker D."/>
            <person name="Gharbi K."/>
            <person name="Hall N."/>
            <person name="Watson M."/>
            <person name="Adriaenssens E.M."/>
            <person name="Foster-Nyarko E."/>
            <person name="Jarju S."/>
            <person name="Secka A."/>
            <person name="Antonio M."/>
            <person name="Oren A."/>
            <person name="Chaudhuri R.R."/>
            <person name="La Ragione R."/>
            <person name="Hildebrand F."/>
            <person name="Pallen M.J."/>
        </authorList>
    </citation>
    <scope>NUCLEOTIDE SEQUENCE</scope>
    <source>
        <strain evidence="3">ChiGjej4B4-12881</strain>
    </source>
</reference>
<keyword evidence="1" id="KW-1133">Transmembrane helix</keyword>
<feature type="domain" description="CAAX prenyl protease 2/Lysostaphin resistance protein A-like" evidence="2">
    <location>
        <begin position="137"/>
        <end position="222"/>
    </location>
</feature>
<evidence type="ECO:0000313" key="4">
    <source>
        <dbReference type="Proteomes" id="UP000886780"/>
    </source>
</evidence>
<name>A0A9D2AXA4_9FIRM</name>
<evidence type="ECO:0000256" key="1">
    <source>
        <dbReference type="SAM" id="Phobius"/>
    </source>
</evidence>
<evidence type="ECO:0000259" key="2">
    <source>
        <dbReference type="Pfam" id="PF02517"/>
    </source>
</evidence>
<evidence type="ECO:0000313" key="3">
    <source>
        <dbReference type="EMBL" id="HIX53335.1"/>
    </source>
</evidence>
<dbReference type="PANTHER" id="PTHR36435">
    <property type="entry name" value="SLR1288 PROTEIN"/>
    <property type="match status" value="1"/>
</dbReference>
<gene>
    <name evidence="3" type="ORF">IAA28_11110</name>
</gene>
<dbReference type="SUPFAM" id="SSF103473">
    <property type="entry name" value="MFS general substrate transporter"/>
    <property type="match status" value="1"/>
</dbReference>
<keyword evidence="3" id="KW-0378">Hydrolase</keyword>
<dbReference type="PANTHER" id="PTHR36435:SF1">
    <property type="entry name" value="CAAX AMINO TERMINAL PROTEASE FAMILY PROTEIN"/>
    <property type="match status" value="1"/>
</dbReference>
<dbReference type="GO" id="GO:0008237">
    <property type="term" value="F:metallopeptidase activity"/>
    <property type="evidence" value="ECO:0007669"/>
    <property type="project" value="UniProtKB-KW"/>
</dbReference>
<keyword evidence="3" id="KW-0482">Metalloprotease</keyword>
<feature type="transmembrane region" description="Helical" evidence="1">
    <location>
        <begin position="190"/>
        <end position="207"/>
    </location>
</feature>
<dbReference type="AlphaFoldDB" id="A0A9D2AXA4"/>
<proteinExistence type="predicted"/>
<dbReference type="Proteomes" id="UP000886780">
    <property type="component" value="Unassembled WGS sequence"/>
</dbReference>
<keyword evidence="1" id="KW-0472">Membrane</keyword>
<dbReference type="EMBL" id="DXEU01000206">
    <property type="protein sequence ID" value="HIX53335.1"/>
    <property type="molecule type" value="Genomic_DNA"/>
</dbReference>
<dbReference type="InterPro" id="IPR003675">
    <property type="entry name" value="Rce1/LyrA-like_dom"/>
</dbReference>
<keyword evidence="3" id="KW-0645">Protease</keyword>
<organism evidence="3 4">
    <name type="scientific">Candidatus Lachnoclostridium stercoripullorum</name>
    <dbReference type="NCBI Taxonomy" id="2838635"/>
    <lineage>
        <taxon>Bacteria</taxon>
        <taxon>Bacillati</taxon>
        <taxon>Bacillota</taxon>
        <taxon>Clostridia</taxon>
        <taxon>Lachnospirales</taxon>
        <taxon>Lachnospiraceae</taxon>
    </lineage>
</organism>
<dbReference type="GO" id="GO:0004175">
    <property type="term" value="F:endopeptidase activity"/>
    <property type="evidence" value="ECO:0007669"/>
    <property type="project" value="UniProtKB-ARBA"/>
</dbReference>
<feature type="transmembrane region" description="Helical" evidence="1">
    <location>
        <begin position="132"/>
        <end position="155"/>
    </location>
</feature>
<feature type="transmembrane region" description="Helical" evidence="1">
    <location>
        <begin position="12"/>
        <end position="37"/>
    </location>
</feature>
<dbReference type="GO" id="GO:0080120">
    <property type="term" value="P:CAAX-box protein maturation"/>
    <property type="evidence" value="ECO:0007669"/>
    <property type="project" value="UniProtKB-ARBA"/>
</dbReference>
<reference evidence="3" key="2">
    <citation type="submission" date="2021-04" db="EMBL/GenBank/DDBJ databases">
        <authorList>
            <person name="Gilroy R."/>
        </authorList>
    </citation>
    <scope>NUCLEOTIDE SEQUENCE</scope>
    <source>
        <strain evidence="3">ChiGjej4B4-12881</strain>
    </source>
</reference>
<sequence>MEQREMRRHFSALGMAYFVYVAVSLAVQFVILLLLQLLGTDVSALGSTASMAVSVAAMYLAAFPVCLALLRRIPSSPLPREEREPMSFWSLLLCLVVCIGVMEAGNLIGNGLMGITSLFLDRQIDNTVVDMVLAGELIPVILFAAILAPIFEELLFRKLLIDRIRVFGDRTCILVSGVMFGLIHGNFYQFFYACGLGMVFAYVYLRTGRVRNTIGLHMAINSLGGVVGTVLLRWFYSAAPGNVLSADFILPLLALGLYVFALMASAIAGVVLLICLWSRRRLERGIFEIPASRRFQTAFLNVGMLLFFLICTVQFGLSLSS</sequence>